<keyword evidence="6" id="KW-0539">Nucleus</keyword>
<dbReference type="GO" id="GO:0005737">
    <property type="term" value="C:cytoplasm"/>
    <property type="evidence" value="ECO:0007669"/>
    <property type="project" value="UniProtKB-SubCell"/>
</dbReference>
<feature type="compositionally biased region" description="Basic residues" evidence="7">
    <location>
        <begin position="302"/>
        <end position="312"/>
    </location>
</feature>
<dbReference type="eggNOG" id="ENOG502RZII">
    <property type="taxonomic scope" value="Eukaryota"/>
</dbReference>
<evidence type="ECO:0008006" key="11">
    <source>
        <dbReference type="Google" id="ProtNLM"/>
    </source>
</evidence>
<gene>
    <name evidence="9" type="primary">8234577</name>
    <name evidence="8" type="ORF">Phum_PHUM423620</name>
</gene>
<evidence type="ECO:0000313" key="10">
    <source>
        <dbReference type="Proteomes" id="UP000009046"/>
    </source>
</evidence>
<evidence type="ECO:0000313" key="8">
    <source>
        <dbReference type="EMBL" id="EEB16459.1"/>
    </source>
</evidence>
<dbReference type="EMBL" id="AAZO01005181">
    <property type="status" value="NOT_ANNOTATED_CDS"/>
    <property type="molecule type" value="Genomic_DNA"/>
</dbReference>
<accession>E0VSV3</accession>
<dbReference type="FunCoup" id="E0VSV3">
    <property type="interactions" value="665"/>
</dbReference>
<dbReference type="GeneID" id="8234577"/>
<evidence type="ECO:0000256" key="2">
    <source>
        <dbReference type="ARBA" id="ARBA00004496"/>
    </source>
</evidence>
<evidence type="ECO:0000256" key="1">
    <source>
        <dbReference type="ARBA" id="ARBA00004123"/>
    </source>
</evidence>
<dbReference type="PANTHER" id="PTHR12493:SF0">
    <property type="entry name" value="CUE DOMAIN-CONTAINING PROTEIN 2"/>
    <property type="match status" value="1"/>
</dbReference>
<dbReference type="Proteomes" id="UP000009046">
    <property type="component" value="Unassembled WGS sequence"/>
</dbReference>
<dbReference type="VEuPathDB" id="VectorBase:PHUM423620"/>
<evidence type="ECO:0000313" key="9">
    <source>
        <dbReference type="EnsemblMetazoa" id="PHUM423620-PA"/>
    </source>
</evidence>
<dbReference type="CDD" id="cd14367">
    <property type="entry name" value="CUE_CUED2"/>
    <property type="match status" value="1"/>
</dbReference>
<dbReference type="InParanoid" id="E0VSV3"/>
<name>E0VSV3_PEDHC</name>
<reference evidence="9" key="3">
    <citation type="submission" date="2021-02" db="UniProtKB">
        <authorList>
            <consortium name="EnsemblMetazoa"/>
        </authorList>
    </citation>
    <scope>IDENTIFICATION</scope>
    <source>
        <strain evidence="9">USDA</strain>
    </source>
</reference>
<keyword evidence="5" id="KW-0833">Ubl conjugation pathway</keyword>
<keyword evidence="10" id="KW-1185">Reference proteome</keyword>
<evidence type="ECO:0000256" key="7">
    <source>
        <dbReference type="SAM" id="MobiDB-lite"/>
    </source>
</evidence>
<dbReference type="EMBL" id="DS235758">
    <property type="protein sequence ID" value="EEB16459.1"/>
    <property type="molecule type" value="Genomic_DNA"/>
</dbReference>
<protein>
    <recommendedName>
        <fullName evidence="11">CUE domain-containing protein</fullName>
    </recommendedName>
</protein>
<dbReference type="AlphaFoldDB" id="E0VSV3"/>
<dbReference type="OMA" id="ICEWIYK"/>
<dbReference type="KEGG" id="phu:Phum_PHUM423620"/>
<evidence type="ECO:0000256" key="6">
    <source>
        <dbReference type="ARBA" id="ARBA00023242"/>
    </source>
</evidence>
<dbReference type="OrthoDB" id="10060331at2759"/>
<evidence type="ECO:0000256" key="5">
    <source>
        <dbReference type="ARBA" id="ARBA00022786"/>
    </source>
</evidence>
<feature type="compositionally biased region" description="Basic and acidic residues" evidence="7">
    <location>
        <begin position="292"/>
        <end position="301"/>
    </location>
</feature>
<dbReference type="PANTHER" id="PTHR12493">
    <property type="entry name" value="CUE DOMAIN CONTAINING 2"/>
    <property type="match status" value="1"/>
</dbReference>
<proteinExistence type="inferred from homology"/>
<dbReference type="RefSeq" id="XP_002429197.1">
    <property type="nucleotide sequence ID" value="XM_002429152.1"/>
</dbReference>
<evidence type="ECO:0000256" key="3">
    <source>
        <dbReference type="ARBA" id="ARBA00006106"/>
    </source>
</evidence>
<dbReference type="HOGENOM" id="CLU_048031_0_0_1"/>
<keyword evidence="4" id="KW-0963">Cytoplasm</keyword>
<organism>
    <name type="scientific">Pediculus humanus subsp. corporis</name>
    <name type="common">Body louse</name>
    <dbReference type="NCBI Taxonomy" id="121224"/>
    <lineage>
        <taxon>Eukaryota</taxon>
        <taxon>Metazoa</taxon>
        <taxon>Ecdysozoa</taxon>
        <taxon>Arthropoda</taxon>
        <taxon>Hexapoda</taxon>
        <taxon>Insecta</taxon>
        <taxon>Pterygota</taxon>
        <taxon>Neoptera</taxon>
        <taxon>Paraneoptera</taxon>
        <taxon>Psocodea</taxon>
        <taxon>Troctomorpha</taxon>
        <taxon>Phthiraptera</taxon>
        <taxon>Anoplura</taxon>
        <taxon>Pediculidae</taxon>
        <taxon>Pediculus</taxon>
    </lineage>
</organism>
<sequence length="312" mass="35243">MNNSSIAEQEDLIKDSLFALVKNHIPTAQVSDIDEIVLTYVVSILEDLGTEVDVEDAFDVEGFCEMLSAYLPDFVNIDHGSVCDWIFQLSSTLSQKKFKESDKEIADISLNRLNLSGSLSSSGRSRHSSSECSNSEYNIDLKKRNHLLSEASDASSDSSCDFSGQEDSFLRSEVQMLQEMFPRSSLMEVRHCLAVADGDVERAAQIVLHRQEAGQSISHSVNLLQPISQRQRPTVNDEELKSRIIARYSYVDKNDEVREHRPVAPKSEPKKLVRYRDNKIVSLKGERFTEVKKDDGEEQSHKIFKQGKMKGH</sequence>
<dbReference type="CTD" id="8234577"/>
<comment type="similarity">
    <text evidence="3">Belongs to the CUEDC2 family.</text>
</comment>
<evidence type="ECO:0000256" key="4">
    <source>
        <dbReference type="ARBA" id="ARBA00022490"/>
    </source>
</evidence>
<reference evidence="8" key="1">
    <citation type="submission" date="2007-04" db="EMBL/GenBank/DDBJ databases">
        <title>Annotation of Pediculus humanus corporis strain USDA.</title>
        <authorList>
            <person name="Kirkness E."/>
            <person name="Hannick L."/>
            <person name="Hass B."/>
            <person name="Bruggner R."/>
            <person name="Lawson D."/>
            <person name="Bidwell S."/>
            <person name="Joardar V."/>
            <person name="Caler E."/>
            <person name="Walenz B."/>
            <person name="Inman J."/>
            <person name="Schobel S."/>
            <person name="Galinsky K."/>
            <person name="Amedeo P."/>
            <person name="Strausberg R."/>
        </authorList>
    </citation>
    <scope>NUCLEOTIDE SEQUENCE</scope>
    <source>
        <strain evidence="8">USDA</strain>
    </source>
</reference>
<dbReference type="InterPro" id="IPR039805">
    <property type="entry name" value="CUE_CUED2"/>
</dbReference>
<dbReference type="EnsemblMetazoa" id="PHUM423620-RA">
    <property type="protein sequence ID" value="PHUM423620-PA"/>
    <property type="gene ID" value="PHUM423620"/>
</dbReference>
<comment type="subcellular location">
    <subcellularLocation>
        <location evidence="2">Cytoplasm</location>
    </subcellularLocation>
    <subcellularLocation>
        <location evidence="1">Nucleus</location>
    </subcellularLocation>
</comment>
<feature type="region of interest" description="Disordered" evidence="7">
    <location>
        <begin position="292"/>
        <end position="312"/>
    </location>
</feature>
<dbReference type="GO" id="GO:0005634">
    <property type="term" value="C:nucleus"/>
    <property type="evidence" value="ECO:0007669"/>
    <property type="project" value="UniProtKB-SubCell"/>
</dbReference>
<dbReference type="STRING" id="121224.E0VSV3"/>
<reference evidence="8" key="2">
    <citation type="submission" date="2007-04" db="EMBL/GenBank/DDBJ databases">
        <title>The genome of the human body louse.</title>
        <authorList>
            <consortium name="The Human Body Louse Genome Consortium"/>
            <person name="Kirkness E."/>
            <person name="Walenz B."/>
            <person name="Hass B."/>
            <person name="Bruggner R."/>
            <person name="Strausberg R."/>
        </authorList>
    </citation>
    <scope>NUCLEOTIDE SEQUENCE</scope>
    <source>
        <strain evidence="8">USDA</strain>
    </source>
</reference>